<dbReference type="InterPro" id="IPR051609">
    <property type="entry name" value="NmrA/Isoflavone_reductase-like"/>
</dbReference>
<protein>
    <submittedName>
        <fullName evidence="5 7">NAD(P)-binding protein</fullName>
    </submittedName>
</protein>
<evidence type="ECO:0000256" key="2">
    <source>
        <dbReference type="ARBA" id="ARBA00022857"/>
    </source>
</evidence>
<dbReference type="Gene3D" id="3.40.50.720">
    <property type="entry name" value="NAD(P)-binding Rossmann-like Domain"/>
    <property type="match status" value="1"/>
</dbReference>
<dbReference type="InterPro" id="IPR036291">
    <property type="entry name" value="NAD(P)-bd_dom_sf"/>
</dbReference>
<reference evidence="7" key="2">
    <citation type="submission" date="2020-04" db="EMBL/GenBank/DDBJ databases">
        <authorList>
            <consortium name="NCBI Genome Project"/>
        </authorList>
    </citation>
    <scope>NUCLEOTIDE SEQUENCE</scope>
    <source>
        <strain evidence="7">CBS 304.34</strain>
    </source>
</reference>
<dbReference type="Pfam" id="PF13460">
    <property type="entry name" value="NAD_binding_10"/>
    <property type="match status" value="1"/>
</dbReference>
<evidence type="ECO:0000313" key="7">
    <source>
        <dbReference type="RefSeq" id="XP_033578167.1"/>
    </source>
</evidence>
<keyword evidence="6" id="KW-1185">Reference proteome</keyword>
<reference evidence="5 7" key="1">
    <citation type="journal article" date="2020" name="Stud. Mycol.">
        <title>101 Dothideomycetes genomes: a test case for predicting lifestyles and emergence of pathogens.</title>
        <authorList>
            <person name="Haridas S."/>
            <person name="Albert R."/>
            <person name="Binder M."/>
            <person name="Bloem J."/>
            <person name="Labutti K."/>
            <person name="Salamov A."/>
            <person name="Andreopoulos B."/>
            <person name="Baker S."/>
            <person name="Barry K."/>
            <person name="Bills G."/>
            <person name="Bluhm B."/>
            <person name="Cannon C."/>
            <person name="Castanera R."/>
            <person name="Culley D."/>
            <person name="Daum C."/>
            <person name="Ezra D."/>
            <person name="Gonzalez J."/>
            <person name="Henrissat B."/>
            <person name="Kuo A."/>
            <person name="Liang C."/>
            <person name="Lipzen A."/>
            <person name="Lutzoni F."/>
            <person name="Magnuson J."/>
            <person name="Mondo S."/>
            <person name="Nolan M."/>
            <person name="Ohm R."/>
            <person name="Pangilinan J."/>
            <person name="Park H.-J."/>
            <person name="Ramirez L."/>
            <person name="Alfaro M."/>
            <person name="Sun H."/>
            <person name="Tritt A."/>
            <person name="Yoshinaga Y."/>
            <person name="Zwiers L.-H."/>
            <person name="Turgeon B."/>
            <person name="Goodwin S."/>
            <person name="Spatafora J."/>
            <person name="Crous P."/>
            <person name="Grigoriev I."/>
        </authorList>
    </citation>
    <scope>NUCLEOTIDE SEQUENCE</scope>
    <source>
        <strain evidence="5 7">CBS 304.34</strain>
    </source>
</reference>
<evidence type="ECO:0000313" key="5">
    <source>
        <dbReference type="EMBL" id="KAF2811203.1"/>
    </source>
</evidence>
<dbReference type="InterPro" id="IPR045312">
    <property type="entry name" value="PCBER-like"/>
</dbReference>
<accession>A0A6A6YS55</accession>
<dbReference type="EMBL" id="MU003699">
    <property type="protein sequence ID" value="KAF2811203.1"/>
    <property type="molecule type" value="Genomic_DNA"/>
</dbReference>
<gene>
    <name evidence="5 7" type="ORF">BDZ99DRAFT_570453</name>
</gene>
<evidence type="ECO:0000313" key="6">
    <source>
        <dbReference type="Proteomes" id="UP000504636"/>
    </source>
</evidence>
<dbReference type="Proteomes" id="UP000504636">
    <property type="component" value="Unplaced"/>
</dbReference>
<comment type="similarity">
    <text evidence="1">Belongs to the NmrA-type oxidoreductase family. Isoflavone reductase subfamily.</text>
</comment>
<keyword evidence="3" id="KW-0560">Oxidoreductase</keyword>
<dbReference type="GeneID" id="54468885"/>
<dbReference type="SUPFAM" id="SSF51735">
    <property type="entry name" value="NAD(P)-binding Rossmann-fold domains"/>
    <property type="match status" value="1"/>
</dbReference>
<evidence type="ECO:0000256" key="3">
    <source>
        <dbReference type="ARBA" id="ARBA00023002"/>
    </source>
</evidence>
<keyword evidence="2" id="KW-0521">NADP</keyword>
<dbReference type="GO" id="GO:0016491">
    <property type="term" value="F:oxidoreductase activity"/>
    <property type="evidence" value="ECO:0007669"/>
    <property type="project" value="UniProtKB-KW"/>
</dbReference>
<dbReference type="InterPro" id="IPR016040">
    <property type="entry name" value="NAD(P)-bd_dom"/>
</dbReference>
<dbReference type="CDD" id="cd05259">
    <property type="entry name" value="PCBER_SDR_a"/>
    <property type="match status" value="1"/>
</dbReference>
<feature type="domain" description="NAD(P)-binding" evidence="4">
    <location>
        <begin position="24"/>
        <end position="119"/>
    </location>
</feature>
<dbReference type="PANTHER" id="PTHR47706">
    <property type="entry name" value="NMRA-LIKE FAMILY PROTEIN"/>
    <property type="match status" value="1"/>
</dbReference>
<reference evidence="7" key="3">
    <citation type="submission" date="2025-04" db="UniProtKB">
        <authorList>
            <consortium name="RefSeq"/>
        </authorList>
    </citation>
    <scope>IDENTIFICATION</scope>
    <source>
        <strain evidence="7">CBS 304.34</strain>
    </source>
</reference>
<evidence type="ECO:0000259" key="4">
    <source>
        <dbReference type="Pfam" id="PF13460"/>
    </source>
</evidence>
<evidence type="ECO:0000256" key="1">
    <source>
        <dbReference type="ARBA" id="ARBA00005725"/>
    </source>
</evidence>
<proteinExistence type="inferred from homology"/>
<dbReference type="RefSeq" id="XP_033578167.1">
    <property type="nucleotide sequence ID" value="XM_033727992.1"/>
</dbReference>
<sequence>MPIRDAKDQAAGFTNHISKIAIIGATGQIGTHLTAALLATGKHTLTAITRPTSTRPLPAGLHVARVDYTSPSSDPALVAALRGQQALIIALSVAAPRDTLPRLVRAAAAAGVSYILPSWFGHDPVNDALCADSLLAARRDEICALVTELGVSRYILLACNFWYEFSLGGGADRFGFDFKERSLVLFDQGEVRINTSTWAQCGRAVAAVLGLKEYPEDEMDEGATVGRFCGEGRGVYVSSFRVTQREMWESVMRVTGTAEKEWKVSYESAEKRWREGRAALEAGDRAAFTKMLYSRMFVPNGKGDGDYESRRGLDNEVLGLPVEDLDEWTAVAVGMGERGEVAGSH</sequence>
<dbReference type="PANTHER" id="PTHR47706:SF7">
    <property type="entry name" value="CIPA-LIKE, PUTATIVE (AFU_ORTHOLOGUE AFUA_1G01630)-RELATED"/>
    <property type="match status" value="1"/>
</dbReference>
<name>A0A6A6YS55_9PEZI</name>
<dbReference type="AlphaFoldDB" id="A0A6A6YS55"/>
<organism evidence="5">
    <name type="scientific">Mytilinidion resinicola</name>
    <dbReference type="NCBI Taxonomy" id="574789"/>
    <lineage>
        <taxon>Eukaryota</taxon>
        <taxon>Fungi</taxon>
        <taxon>Dikarya</taxon>
        <taxon>Ascomycota</taxon>
        <taxon>Pezizomycotina</taxon>
        <taxon>Dothideomycetes</taxon>
        <taxon>Pleosporomycetidae</taxon>
        <taxon>Mytilinidiales</taxon>
        <taxon>Mytilinidiaceae</taxon>
        <taxon>Mytilinidion</taxon>
    </lineage>
</organism>
<dbReference type="OrthoDB" id="419598at2759"/>